<organism evidence="2 3">
    <name type="scientific">Adineta steineri</name>
    <dbReference type="NCBI Taxonomy" id="433720"/>
    <lineage>
        <taxon>Eukaryota</taxon>
        <taxon>Metazoa</taxon>
        <taxon>Spiralia</taxon>
        <taxon>Gnathifera</taxon>
        <taxon>Rotifera</taxon>
        <taxon>Eurotatoria</taxon>
        <taxon>Bdelloidea</taxon>
        <taxon>Adinetida</taxon>
        <taxon>Adinetidae</taxon>
        <taxon>Adineta</taxon>
    </lineage>
</organism>
<feature type="region of interest" description="Disordered" evidence="1">
    <location>
        <begin position="1"/>
        <end position="42"/>
    </location>
</feature>
<protein>
    <submittedName>
        <fullName evidence="2">Uncharacterized protein</fullName>
    </submittedName>
</protein>
<dbReference type="InterPro" id="IPR018721">
    <property type="entry name" value="DUF2252"/>
</dbReference>
<evidence type="ECO:0000313" key="2">
    <source>
        <dbReference type="EMBL" id="CAF0869347.1"/>
    </source>
</evidence>
<accession>A0A813X212</accession>
<name>A0A813X212_9BILA</name>
<dbReference type="EMBL" id="CAJNOE010000077">
    <property type="protein sequence ID" value="CAF0869347.1"/>
    <property type="molecule type" value="Genomic_DNA"/>
</dbReference>
<dbReference type="AlphaFoldDB" id="A0A813X212"/>
<comment type="caution">
    <text evidence="2">The sequence shown here is derived from an EMBL/GenBank/DDBJ whole genome shotgun (WGS) entry which is preliminary data.</text>
</comment>
<evidence type="ECO:0000313" key="3">
    <source>
        <dbReference type="Proteomes" id="UP000663860"/>
    </source>
</evidence>
<sequence>MSTPSPSTDSQRRHHHHHHHHHQPHHPPSSDNPPNLLNLENDQERTNYIIDTFVKNFGESMRENPKGWRGRFRKMASDEFAFYRGSAVLFYRDLHRTLAEDPWLKRCKKASTIFIHQHQKKPQRVCDQCFKELTS</sequence>
<proteinExistence type="predicted"/>
<gene>
    <name evidence="2" type="ORF">IZO911_LOCUS10569</name>
</gene>
<dbReference type="Pfam" id="PF10009">
    <property type="entry name" value="DUF2252"/>
    <property type="match status" value="1"/>
</dbReference>
<reference evidence="2" key="1">
    <citation type="submission" date="2021-02" db="EMBL/GenBank/DDBJ databases">
        <authorList>
            <person name="Nowell W R."/>
        </authorList>
    </citation>
    <scope>NUCLEOTIDE SEQUENCE</scope>
</reference>
<dbReference type="Proteomes" id="UP000663860">
    <property type="component" value="Unassembled WGS sequence"/>
</dbReference>
<feature type="compositionally biased region" description="Basic residues" evidence="1">
    <location>
        <begin position="12"/>
        <end position="25"/>
    </location>
</feature>
<evidence type="ECO:0000256" key="1">
    <source>
        <dbReference type="SAM" id="MobiDB-lite"/>
    </source>
</evidence>